<organism evidence="7 8">
    <name type="scientific">Microterricola gilva</name>
    <dbReference type="NCBI Taxonomy" id="393267"/>
    <lineage>
        <taxon>Bacteria</taxon>
        <taxon>Bacillati</taxon>
        <taxon>Actinomycetota</taxon>
        <taxon>Actinomycetes</taxon>
        <taxon>Micrococcales</taxon>
        <taxon>Microbacteriaceae</taxon>
        <taxon>Microterricola</taxon>
    </lineage>
</organism>
<dbReference type="RefSeq" id="WP_130506270.1">
    <property type="nucleotide sequence ID" value="NZ_SHLC01000001.1"/>
</dbReference>
<dbReference type="Gene3D" id="1.10.357.10">
    <property type="entry name" value="Tetracycline Repressor, domain 2"/>
    <property type="match status" value="1"/>
</dbReference>
<reference evidence="7 8" key="1">
    <citation type="submission" date="2019-02" db="EMBL/GenBank/DDBJ databases">
        <title>Sequencing the genomes of 1000 actinobacteria strains.</title>
        <authorList>
            <person name="Klenk H.-P."/>
        </authorList>
    </citation>
    <scope>NUCLEOTIDE SEQUENCE [LARGE SCALE GENOMIC DNA]</scope>
    <source>
        <strain evidence="7 8">DSM 18319</strain>
    </source>
</reference>
<dbReference type="PANTHER" id="PTHR30055">
    <property type="entry name" value="HTH-TYPE TRANSCRIPTIONAL REGULATOR RUTR"/>
    <property type="match status" value="1"/>
</dbReference>
<evidence type="ECO:0000256" key="2">
    <source>
        <dbReference type="ARBA" id="ARBA00023125"/>
    </source>
</evidence>
<name>A0A4Q8APR1_9MICO</name>
<evidence type="ECO:0000256" key="5">
    <source>
        <dbReference type="SAM" id="MobiDB-lite"/>
    </source>
</evidence>
<dbReference type="AlphaFoldDB" id="A0A4Q8APR1"/>
<evidence type="ECO:0000256" key="4">
    <source>
        <dbReference type="PROSITE-ProRule" id="PRU00335"/>
    </source>
</evidence>
<gene>
    <name evidence="7" type="ORF">EV379_2360</name>
</gene>
<dbReference type="OrthoDB" id="4546168at2"/>
<dbReference type="PANTHER" id="PTHR30055:SF238">
    <property type="entry name" value="MYCOFACTOCIN BIOSYNTHESIS TRANSCRIPTIONAL REGULATOR MFTR-RELATED"/>
    <property type="match status" value="1"/>
</dbReference>
<dbReference type="SUPFAM" id="SSF46689">
    <property type="entry name" value="Homeodomain-like"/>
    <property type="match status" value="1"/>
</dbReference>
<dbReference type="PRINTS" id="PR00455">
    <property type="entry name" value="HTHTETR"/>
</dbReference>
<feature type="region of interest" description="Disordered" evidence="5">
    <location>
        <begin position="225"/>
        <end position="249"/>
    </location>
</feature>
<dbReference type="Pfam" id="PF00440">
    <property type="entry name" value="TetR_N"/>
    <property type="match status" value="1"/>
</dbReference>
<evidence type="ECO:0000313" key="7">
    <source>
        <dbReference type="EMBL" id="RZU66015.1"/>
    </source>
</evidence>
<keyword evidence="1" id="KW-0805">Transcription regulation</keyword>
<dbReference type="EMBL" id="SHLC01000001">
    <property type="protein sequence ID" value="RZU66015.1"/>
    <property type="molecule type" value="Genomic_DNA"/>
</dbReference>
<dbReference type="Proteomes" id="UP000291483">
    <property type="component" value="Unassembled WGS sequence"/>
</dbReference>
<dbReference type="InterPro" id="IPR009057">
    <property type="entry name" value="Homeodomain-like_sf"/>
</dbReference>
<keyword evidence="2 4" id="KW-0238">DNA-binding</keyword>
<dbReference type="GO" id="GO:0003700">
    <property type="term" value="F:DNA-binding transcription factor activity"/>
    <property type="evidence" value="ECO:0007669"/>
    <property type="project" value="TreeGrafter"/>
</dbReference>
<keyword evidence="8" id="KW-1185">Reference proteome</keyword>
<evidence type="ECO:0000256" key="3">
    <source>
        <dbReference type="ARBA" id="ARBA00023163"/>
    </source>
</evidence>
<feature type="region of interest" description="Disordered" evidence="5">
    <location>
        <begin position="1"/>
        <end position="23"/>
    </location>
</feature>
<dbReference type="PROSITE" id="PS50977">
    <property type="entry name" value="HTH_TETR_2"/>
    <property type="match status" value="1"/>
</dbReference>
<evidence type="ECO:0000259" key="6">
    <source>
        <dbReference type="PROSITE" id="PS50977"/>
    </source>
</evidence>
<keyword evidence="3" id="KW-0804">Transcription</keyword>
<dbReference type="GO" id="GO:0000976">
    <property type="term" value="F:transcription cis-regulatory region binding"/>
    <property type="evidence" value="ECO:0007669"/>
    <property type="project" value="TreeGrafter"/>
</dbReference>
<proteinExistence type="predicted"/>
<accession>A0A4Q8APR1</accession>
<comment type="caution">
    <text evidence="7">The sequence shown here is derived from an EMBL/GenBank/DDBJ whole genome shotgun (WGS) entry which is preliminary data.</text>
</comment>
<dbReference type="InterPro" id="IPR001647">
    <property type="entry name" value="HTH_TetR"/>
</dbReference>
<evidence type="ECO:0000256" key="1">
    <source>
        <dbReference type="ARBA" id="ARBA00023015"/>
    </source>
</evidence>
<dbReference type="InterPro" id="IPR050109">
    <property type="entry name" value="HTH-type_TetR-like_transc_reg"/>
</dbReference>
<feature type="DNA-binding region" description="H-T-H motif" evidence="4">
    <location>
        <begin position="45"/>
        <end position="64"/>
    </location>
</feature>
<feature type="compositionally biased region" description="Polar residues" evidence="5">
    <location>
        <begin position="238"/>
        <end position="249"/>
    </location>
</feature>
<sequence>MSETIGQEPTPAAPGRRERNKQEKQQRIFDAAAELFAAHGYAAVTTQQIAERADVAAGTLFRYAASKAELLLMVHNEYYRRALATAERALPRSADVADCTAALLTPIVESGRQSDENTAAYQQAVMFGGPSDRYRGEALELIARLQERLAATLAEAWAGRHPLGSTAGEQLAAPDAAAAARAIFAVLQLETAHATLTAVPLEQQLDDILNQVDVITRGYLHTAPAHNAIGAPEPTDPSRLTSSKEQGND</sequence>
<feature type="domain" description="HTH tetR-type" evidence="6">
    <location>
        <begin position="22"/>
        <end position="82"/>
    </location>
</feature>
<evidence type="ECO:0000313" key="8">
    <source>
        <dbReference type="Proteomes" id="UP000291483"/>
    </source>
</evidence>
<protein>
    <submittedName>
        <fullName evidence="7">TetR family transcriptional regulator</fullName>
    </submittedName>
</protein>